<dbReference type="PROSITE" id="PS51910">
    <property type="entry name" value="GH18_2"/>
    <property type="match status" value="1"/>
</dbReference>
<keyword evidence="3" id="KW-0146">Chitin degradation</keyword>
<dbReference type="InterPro" id="IPR011583">
    <property type="entry name" value="Chitinase_II/V-like_cat"/>
</dbReference>
<dbReference type="SMART" id="SM00636">
    <property type="entry name" value="Glyco_18"/>
    <property type="match status" value="1"/>
</dbReference>
<evidence type="ECO:0000256" key="8">
    <source>
        <dbReference type="RuleBase" id="RU004453"/>
    </source>
</evidence>
<evidence type="ECO:0000256" key="7">
    <source>
        <dbReference type="RuleBase" id="RU000489"/>
    </source>
</evidence>
<feature type="signal peptide" evidence="9">
    <location>
        <begin position="1"/>
        <end position="23"/>
    </location>
</feature>
<evidence type="ECO:0000256" key="5">
    <source>
        <dbReference type="ARBA" id="ARBA00023295"/>
    </source>
</evidence>
<gene>
    <name evidence="11" type="ORF">H4R34_002530</name>
</gene>
<dbReference type="InterPro" id="IPR050314">
    <property type="entry name" value="Glycosyl_Hydrlase_18"/>
</dbReference>
<evidence type="ECO:0000256" key="9">
    <source>
        <dbReference type="SAM" id="SignalP"/>
    </source>
</evidence>
<feature type="chain" id="PRO_5040879107" description="GH18 domain-containing protein" evidence="9">
    <location>
        <begin position="24"/>
        <end position="450"/>
    </location>
</feature>
<dbReference type="GO" id="GO:0008843">
    <property type="term" value="F:endochitinase activity"/>
    <property type="evidence" value="ECO:0007669"/>
    <property type="project" value="UniProtKB-EC"/>
</dbReference>
<dbReference type="InterPro" id="IPR017853">
    <property type="entry name" value="GH"/>
</dbReference>
<dbReference type="AlphaFoldDB" id="A0A9W8B7V2"/>
<dbReference type="SUPFAM" id="SSF51445">
    <property type="entry name" value="(Trans)glycosidases"/>
    <property type="match status" value="1"/>
</dbReference>
<keyword evidence="2 7" id="KW-0378">Hydrolase</keyword>
<keyword evidence="6" id="KW-0624">Polysaccharide degradation</keyword>
<comment type="catalytic activity">
    <reaction evidence="1">
        <text>Random endo-hydrolysis of N-acetyl-beta-D-glucosaminide (1-&gt;4)-beta-linkages in chitin and chitodextrins.</text>
        <dbReference type="EC" id="3.2.1.14"/>
    </reaction>
</comment>
<feature type="domain" description="GH18" evidence="10">
    <location>
        <begin position="76"/>
        <end position="450"/>
    </location>
</feature>
<evidence type="ECO:0000313" key="12">
    <source>
        <dbReference type="Proteomes" id="UP001151582"/>
    </source>
</evidence>
<reference evidence="11" key="1">
    <citation type="submission" date="2022-07" db="EMBL/GenBank/DDBJ databases">
        <title>Phylogenomic reconstructions and comparative analyses of Kickxellomycotina fungi.</title>
        <authorList>
            <person name="Reynolds N.K."/>
            <person name="Stajich J.E."/>
            <person name="Barry K."/>
            <person name="Grigoriev I.V."/>
            <person name="Crous P."/>
            <person name="Smith M.E."/>
        </authorList>
    </citation>
    <scope>NUCLEOTIDE SEQUENCE</scope>
    <source>
        <strain evidence="11">RSA 567</strain>
    </source>
</reference>
<evidence type="ECO:0000256" key="2">
    <source>
        <dbReference type="ARBA" id="ARBA00022801"/>
    </source>
</evidence>
<dbReference type="EMBL" id="JANBQB010000178">
    <property type="protein sequence ID" value="KAJ1980232.1"/>
    <property type="molecule type" value="Genomic_DNA"/>
</dbReference>
<keyword evidence="5 7" id="KW-0326">Glycosidase</keyword>
<dbReference type="SUPFAM" id="SSF54556">
    <property type="entry name" value="Chitinase insertion domain"/>
    <property type="match status" value="1"/>
</dbReference>
<comment type="caution">
    <text evidence="11">The sequence shown here is derived from an EMBL/GenBank/DDBJ whole genome shotgun (WGS) entry which is preliminary data.</text>
</comment>
<dbReference type="InterPro" id="IPR029070">
    <property type="entry name" value="Chitinase_insertion_sf"/>
</dbReference>
<dbReference type="PANTHER" id="PTHR11177:SF392">
    <property type="entry name" value="HAP41P"/>
    <property type="match status" value="1"/>
</dbReference>
<dbReference type="OrthoDB" id="76388at2759"/>
<evidence type="ECO:0000256" key="3">
    <source>
        <dbReference type="ARBA" id="ARBA00023024"/>
    </source>
</evidence>
<dbReference type="InterPro" id="IPR001579">
    <property type="entry name" value="Glyco_hydro_18_chit_AS"/>
</dbReference>
<dbReference type="PANTHER" id="PTHR11177">
    <property type="entry name" value="CHITINASE"/>
    <property type="match status" value="1"/>
</dbReference>
<keyword evidence="12" id="KW-1185">Reference proteome</keyword>
<evidence type="ECO:0000256" key="4">
    <source>
        <dbReference type="ARBA" id="ARBA00023277"/>
    </source>
</evidence>
<keyword evidence="4" id="KW-0119">Carbohydrate metabolism</keyword>
<sequence>MQCAKKIMGGLVLVAALAMVTQGAVVDSRGHGLTVRRADIDNPSANADALTDDSASVAEQENDDAGVNLMAGGNDKVIVGYYPDWVTRFMQADQIPYDKLTHINYAFALLAEDASIKFETNWLLPNVVKKAHEKGVKLLISIGGWTGSRYFTPVLGNPGSRDRFIDNIIQFVNQYGIDGVDIDWEHPGRMGMECNIIDPQNDADNYLTFLKLLRQRMDKEYGTSGSQRKLLTMAVRVEPFDGPNGPLKDVSAFAQYVDFVNVMAYDIYGSWSKTTGPNAPFYTVGDFPYSFTQSADAWLKAKFPRNKLVMGVPFYGRSSIATNPMRDNTMMVPKEKTVPQGDQDDARWAEPCPGSEMVFSTVWQWRNLRAQGALISPEQAGPGWTRHWDQKSQTPWLYRAADKTFVSYDDPKSLNIKVNHVKHNNLRGVMAWDLHQDNGELLDVIQRVRH</sequence>
<accession>A0A9W8B7V2</accession>
<dbReference type="GO" id="GO:0006032">
    <property type="term" value="P:chitin catabolic process"/>
    <property type="evidence" value="ECO:0007669"/>
    <property type="project" value="UniProtKB-KW"/>
</dbReference>
<dbReference type="Gene3D" id="3.20.20.80">
    <property type="entry name" value="Glycosidases"/>
    <property type="match status" value="1"/>
</dbReference>
<proteinExistence type="inferred from homology"/>
<comment type="similarity">
    <text evidence="8">Belongs to the glycosyl hydrolase 18 family.</text>
</comment>
<evidence type="ECO:0000256" key="6">
    <source>
        <dbReference type="ARBA" id="ARBA00023326"/>
    </source>
</evidence>
<keyword evidence="9" id="KW-0732">Signal</keyword>
<dbReference type="Gene3D" id="3.10.50.10">
    <property type="match status" value="1"/>
</dbReference>
<dbReference type="InterPro" id="IPR001223">
    <property type="entry name" value="Glyco_hydro18_cat"/>
</dbReference>
<dbReference type="GO" id="GO:0000272">
    <property type="term" value="P:polysaccharide catabolic process"/>
    <property type="evidence" value="ECO:0007669"/>
    <property type="project" value="UniProtKB-KW"/>
</dbReference>
<evidence type="ECO:0000256" key="1">
    <source>
        <dbReference type="ARBA" id="ARBA00000822"/>
    </source>
</evidence>
<evidence type="ECO:0000313" key="11">
    <source>
        <dbReference type="EMBL" id="KAJ1980232.1"/>
    </source>
</evidence>
<dbReference type="GO" id="GO:0008061">
    <property type="term" value="F:chitin binding"/>
    <property type="evidence" value="ECO:0007669"/>
    <property type="project" value="InterPro"/>
</dbReference>
<organism evidence="11 12">
    <name type="scientific">Dimargaris verticillata</name>
    <dbReference type="NCBI Taxonomy" id="2761393"/>
    <lineage>
        <taxon>Eukaryota</taxon>
        <taxon>Fungi</taxon>
        <taxon>Fungi incertae sedis</taxon>
        <taxon>Zoopagomycota</taxon>
        <taxon>Kickxellomycotina</taxon>
        <taxon>Dimargaritomycetes</taxon>
        <taxon>Dimargaritales</taxon>
        <taxon>Dimargaritaceae</taxon>
        <taxon>Dimargaris</taxon>
    </lineage>
</organism>
<dbReference type="GO" id="GO:0005576">
    <property type="term" value="C:extracellular region"/>
    <property type="evidence" value="ECO:0007669"/>
    <property type="project" value="TreeGrafter"/>
</dbReference>
<dbReference type="Proteomes" id="UP001151582">
    <property type="component" value="Unassembled WGS sequence"/>
</dbReference>
<dbReference type="Pfam" id="PF00704">
    <property type="entry name" value="Glyco_hydro_18"/>
    <property type="match status" value="1"/>
</dbReference>
<name>A0A9W8B7V2_9FUNG</name>
<protein>
    <recommendedName>
        <fullName evidence="10">GH18 domain-containing protein</fullName>
    </recommendedName>
</protein>
<evidence type="ECO:0000259" key="10">
    <source>
        <dbReference type="PROSITE" id="PS51910"/>
    </source>
</evidence>
<dbReference type="PROSITE" id="PS01095">
    <property type="entry name" value="GH18_1"/>
    <property type="match status" value="1"/>
</dbReference>